<dbReference type="PANTHER" id="PTHR33977">
    <property type="entry name" value="ZINC ION BINDING PROTEIN"/>
    <property type="match status" value="1"/>
</dbReference>
<evidence type="ECO:0000313" key="2">
    <source>
        <dbReference type="EMBL" id="EPS74375.1"/>
    </source>
</evidence>
<name>S8D4R2_9LAMI</name>
<sequence length="374" mass="43020">QMARWDEIFSLPVQNPSTMEFSSVDLVWSKIEGWRDKIDRLALIPFSRVDDFVRGESNSMECPTRFHVEARRKRTATHTSFKPKIDGVLEYILYWCSFGPDDHRKGGLIRPSRNTYVPKNKPSGRPNTKRGCTCHFIVKRLNAEPSVALVIYNQDKHIDKKGLPCHGPHDRKAAGTRAMYAPYISEELRLRIVSLLHSGVSVESIMQKHNETVEKQGGPSKRDDLLTHRYVRGQERSIRRSTYELDEDDAVSVGMWVRSHPNSVFYHADSDPFVFGIQTEWQLQQMIRFGNRRLLAYGSRIGSNKFKYPVHSLVAFNSENKAVPVAWIIAPSFASRDIHRWIQALYNRINGRDPSWKLAGFVLDEPSADIPTIR</sequence>
<reference evidence="2 3" key="1">
    <citation type="journal article" date="2013" name="BMC Genomics">
        <title>The miniature genome of a carnivorous plant Genlisea aurea contains a low number of genes and short non-coding sequences.</title>
        <authorList>
            <person name="Leushkin E.V."/>
            <person name="Sutormin R.A."/>
            <person name="Nabieva E.R."/>
            <person name="Penin A.A."/>
            <person name="Kondrashov A.S."/>
            <person name="Logacheva M.D."/>
        </authorList>
    </citation>
    <scope>NUCLEOTIDE SEQUENCE [LARGE SCALE GENOMIC DNA]</scope>
</reference>
<gene>
    <name evidence="2" type="ORF">M569_00380</name>
</gene>
<proteinExistence type="predicted"/>
<dbReference type="Proteomes" id="UP000015453">
    <property type="component" value="Unassembled WGS sequence"/>
</dbReference>
<feature type="non-terminal residue" evidence="2">
    <location>
        <position position="374"/>
    </location>
</feature>
<comment type="caution">
    <text evidence="2">The sequence shown here is derived from an EMBL/GenBank/DDBJ whole genome shotgun (WGS) entry which is preliminary data.</text>
</comment>
<dbReference type="EMBL" id="AUSU01000094">
    <property type="protein sequence ID" value="EPS74375.1"/>
    <property type="molecule type" value="Genomic_DNA"/>
</dbReference>
<keyword evidence="3" id="KW-1185">Reference proteome</keyword>
<evidence type="ECO:0000313" key="3">
    <source>
        <dbReference type="Proteomes" id="UP000015453"/>
    </source>
</evidence>
<dbReference type="PANTHER" id="PTHR33977:SF1">
    <property type="entry name" value="ZINC ION BINDING PROTEIN"/>
    <property type="match status" value="1"/>
</dbReference>
<protein>
    <submittedName>
        <fullName evidence="2">Uncharacterized protein</fullName>
    </submittedName>
</protein>
<feature type="non-terminal residue" evidence="2">
    <location>
        <position position="1"/>
    </location>
</feature>
<dbReference type="AlphaFoldDB" id="S8D4R2"/>
<feature type="region of interest" description="Disordered" evidence="1">
    <location>
        <begin position="109"/>
        <end position="128"/>
    </location>
</feature>
<organism evidence="2 3">
    <name type="scientific">Genlisea aurea</name>
    <dbReference type="NCBI Taxonomy" id="192259"/>
    <lineage>
        <taxon>Eukaryota</taxon>
        <taxon>Viridiplantae</taxon>
        <taxon>Streptophyta</taxon>
        <taxon>Embryophyta</taxon>
        <taxon>Tracheophyta</taxon>
        <taxon>Spermatophyta</taxon>
        <taxon>Magnoliopsida</taxon>
        <taxon>eudicotyledons</taxon>
        <taxon>Gunneridae</taxon>
        <taxon>Pentapetalae</taxon>
        <taxon>asterids</taxon>
        <taxon>lamiids</taxon>
        <taxon>Lamiales</taxon>
        <taxon>Lentibulariaceae</taxon>
        <taxon>Genlisea</taxon>
    </lineage>
</organism>
<accession>S8D4R2</accession>
<evidence type="ECO:0000256" key="1">
    <source>
        <dbReference type="SAM" id="MobiDB-lite"/>
    </source>
</evidence>
<dbReference type="OrthoDB" id="1484002at2759"/>